<evidence type="ECO:0000256" key="3">
    <source>
        <dbReference type="HAMAP-Rule" id="MF_01384"/>
    </source>
</evidence>
<accession>A0A6N9HKP8</accession>
<organism evidence="4 5">
    <name type="scientific">Pseudoduganella guangdongensis</name>
    <dbReference type="NCBI Taxonomy" id="2692179"/>
    <lineage>
        <taxon>Bacteria</taxon>
        <taxon>Pseudomonadati</taxon>
        <taxon>Pseudomonadota</taxon>
        <taxon>Betaproteobacteria</taxon>
        <taxon>Burkholderiales</taxon>
        <taxon>Oxalobacteraceae</taxon>
        <taxon>Telluria group</taxon>
        <taxon>Pseudoduganella</taxon>
    </lineage>
</organism>
<name>A0A6N9HKP8_9BURK</name>
<sequence>MRDTPATDTLVQAPWRASLVLGYQRSGAATRLARREHSGPLRVQKALYPEGEAVCHTILVHPPGGIVSGDELAIDVVAGAGAHALLTSPGAAKWYRSTGKAARQHVRIQLADGARLEWLPQETIFYDNAEAHLQQEVELAAGARYVGCDILCFGREASGERFDRGCVRQQLQVRQEGRLLWWDQGVLRGGGSAMRSPHVLDGATVSATLLAVGQAADAGLVAQLRALHPELGVTHLKSILVVRYLGHDAEHARHLMAQAWQTMRPAWIGRAAVQPRIWTT</sequence>
<dbReference type="EMBL" id="WWCJ01000013">
    <property type="protein sequence ID" value="MYN04070.1"/>
    <property type="molecule type" value="Genomic_DNA"/>
</dbReference>
<evidence type="ECO:0000313" key="4">
    <source>
        <dbReference type="EMBL" id="MYN04070.1"/>
    </source>
</evidence>
<comment type="caution">
    <text evidence="4">The sequence shown here is derived from an EMBL/GenBank/DDBJ whole genome shotgun (WGS) entry which is preliminary data.</text>
</comment>
<gene>
    <name evidence="3" type="primary">ureD</name>
    <name evidence="4" type="ORF">GTP41_18420</name>
</gene>
<dbReference type="Pfam" id="PF01774">
    <property type="entry name" value="UreD"/>
    <property type="match status" value="1"/>
</dbReference>
<dbReference type="Proteomes" id="UP000448575">
    <property type="component" value="Unassembled WGS sequence"/>
</dbReference>
<keyword evidence="2 3" id="KW-0143">Chaperone</keyword>
<keyword evidence="3" id="KW-0963">Cytoplasm</keyword>
<dbReference type="HAMAP" id="MF_01384">
    <property type="entry name" value="UreD"/>
    <property type="match status" value="1"/>
</dbReference>
<evidence type="ECO:0000256" key="1">
    <source>
        <dbReference type="ARBA" id="ARBA00007177"/>
    </source>
</evidence>
<evidence type="ECO:0000313" key="5">
    <source>
        <dbReference type="Proteomes" id="UP000448575"/>
    </source>
</evidence>
<dbReference type="PANTHER" id="PTHR33643:SF1">
    <property type="entry name" value="UREASE ACCESSORY PROTEIN D"/>
    <property type="match status" value="1"/>
</dbReference>
<keyword evidence="5" id="KW-1185">Reference proteome</keyword>
<evidence type="ECO:0000256" key="2">
    <source>
        <dbReference type="ARBA" id="ARBA00023186"/>
    </source>
</evidence>
<comment type="similarity">
    <text evidence="1 3">Belongs to the UreD family.</text>
</comment>
<dbReference type="GO" id="GO:0005737">
    <property type="term" value="C:cytoplasm"/>
    <property type="evidence" value="ECO:0007669"/>
    <property type="project" value="UniProtKB-SubCell"/>
</dbReference>
<reference evidence="4 5" key="1">
    <citation type="submission" date="2019-12" db="EMBL/GenBank/DDBJ databases">
        <title>Novel species isolated from a subtropical stream in China.</title>
        <authorList>
            <person name="Lu H."/>
        </authorList>
    </citation>
    <scope>NUCLEOTIDE SEQUENCE [LARGE SCALE GENOMIC DNA]</scope>
    <source>
        <strain evidence="4 5">DS3</strain>
    </source>
</reference>
<dbReference type="InterPro" id="IPR002669">
    <property type="entry name" value="UreD"/>
</dbReference>
<comment type="subunit">
    <text evidence="3">UreD, UreF and UreG form a complex that acts as a GTP-hydrolysis-dependent molecular chaperone, activating the urease apoprotein by helping to assemble the nickel containing metallocenter of UreC. The UreE protein probably delivers the nickel.</text>
</comment>
<dbReference type="AlphaFoldDB" id="A0A6N9HKP8"/>
<proteinExistence type="inferred from homology"/>
<keyword evidence="3" id="KW-0996">Nickel insertion</keyword>
<comment type="function">
    <text evidence="3">Required for maturation of urease via the functional incorporation of the urease nickel metallocenter.</text>
</comment>
<protein>
    <recommendedName>
        <fullName evidence="3">Urease accessory protein UreD</fullName>
    </recommendedName>
</protein>
<dbReference type="GO" id="GO:0016151">
    <property type="term" value="F:nickel cation binding"/>
    <property type="evidence" value="ECO:0007669"/>
    <property type="project" value="UniProtKB-UniRule"/>
</dbReference>
<dbReference type="PANTHER" id="PTHR33643">
    <property type="entry name" value="UREASE ACCESSORY PROTEIN D"/>
    <property type="match status" value="1"/>
</dbReference>
<dbReference type="RefSeq" id="WP_161027034.1">
    <property type="nucleotide sequence ID" value="NZ_WWCJ01000013.1"/>
</dbReference>
<comment type="subcellular location">
    <subcellularLocation>
        <location evidence="3">Cytoplasm</location>
    </subcellularLocation>
</comment>